<feature type="transmembrane region" description="Helical" evidence="6">
    <location>
        <begin position="157"/>
        <end position="180"/>
    </location>
</feature>
<accession>A0A195F1S9</accession>
<feature type="transmembrane region" description="Helical" evidence="6">
    <location>
        <begin position="398"/>
        <end position="416"/>
    </location>
</feature>
<keyword evidence="2 6" id="KW-1003">Cell membrane</keyword>
<evidence type="ECO:0000313" key="8">
    <source>
        <dbReference type="Proteomes" id="UP000078541"/>
    </source>
</evidence>
<keyword evidence="5 6" id="KW-0472">Membrane</keyword>
<reference evidence="7 8" key="1">
    <citation type="submission" date="2016-03" db="EMBL/GenBank/DDBJ databases">
        <title>Trachymyrmex septentrionalis WGS genome.</title>
        <authorList>
            <person name="Nygaard S."/>
            <person name="Hu H."/>
            <person name="Boomsma J."/>
            <person name="Zhang G."/>
        </authorList>
    </citation>
    <scope>NUCLEOTIDE SEQUENCE [LARGE SCALE GENOMIC DNA]</scope>
    <source>
        <strain evidence="7">Tsep2-gDNA-1</strain>
        <tissue evidence="7">Whole body</tissue>
    </source>
</reference>
<evidence type="ECO:0000256" key="4">
    <source>
        <dbReference type="ARBA" id="ARBA00022989"/>
    </source>
</evidence>
<dbReference type="GO" id="GO:0005886">
    <property type="term" value="C:plasma membrane"/>
    <property type="evidence" value="ECO:0007669"/>
    <property type="project" value="UniProtKB-SubCell"/>
</dbReference>
<evidence type="ECO:0000256" key="6">
    <source>
        <dbReference type="RuleBase" id="RU363108"/>
    </source>
</evidence>
<name>A0A195F1S9_9HYME</name>
<keyword evidence="6" id="KW-0675">Receptor</keyword>
<evidence type="ECO:0000256" key="1">
    <source>
        <dbReference type="ARBA" id="ARBA00004651"/>
    </source>
</evidence>
<keyword evidence="8" id="KW-1185">Reference proteome</keyword>
<dbReference type="InterPro" id="IPR013604">
    <property type="entry name" value="7TM_chemorcpt"/>
</dbReference>
<feature type="transmembrane region" description="Helical" evidence="6">
    <location>
        <begin position="67"/>
        <end position="86"/>
    </location>
</feature>
<dbReference type="GO" id="GO:0050909">
    <property type="term" value="P:sensory perception of taste"/>
    <property type="evidence" value="ECO:0007669"/>
    <property type="project" value="InterPro"/>
</dbReference>
<comment type="caution">
    <text evidence="6">Lacks conserved residue(s) required for the propagation of feature annotation.</text>
</comment>
<protein>
    <recommendedName>
        <fullName evidence="6">Gustatory receptor</fullName>
    </recommendedName>
</protein>
<comment type="subcellular location">
    <subcellularLocation>
        <location evidence="1 6">Cell membrane</location>
        <topology evidence="1 6">Multi-pass membrane protein</topology>
    </subcellularLocation>
</comment>
<evidence type="ECO:0000256" key="2">
    <source>
        <dbReference type="ARBA" id="ARBA00022475"/>
    </source>
</evidence>
<dbReference type="Proteomes" id="UP000078541">
    <property type="component" value="Unassembled WGS sequence"/>
</dbReference>
<organism evidence="7 8">
    <name type="scientific">Trachymyrmex septentrionalis</name>
    <dbReference type="NCBI Taxonomy" id="34720"/>
    <lineage>
        <taxon>Eukaryota</taxon>
        <taxon>Metazoa</taxon>
        <taxon>Ecdysozoa</taxon>
        <taxon>Arthropoda</taxon>
        <taxon>Hexapoda</taxon>
        <taxon>Insecta</taxon>
        <taxon>Pterygota</taxon>
        <taxon>Neoptera</taxon>
        <taxon>Endopterygota</taxon>
        <taxon>Hymenoptera</taxon>
        <taxon>Apocrita</taxon>
        <taxon>Aculeata</taxon>
        <taxon>Formicoidea</taxon>
        <taxon>Formicidae</taxon>
        <taxon>Myrmicinae</taxon>
        <taxon>Trachymyrmex</taxon>
    </lineage>
</organism>
<feature type="transmembrane region" description="Helical" evidence="6">
    <location>
        <begin position="123"/>
        <end position="145"/>
    </location>
</feature>
<feature type="transmembrane region" description="Helical" evidence="6">
    <location>
        <begin position="200"/>
        <end position="221"/>
    </location>
</feature>
<gene>
    <name evidence="7" type="ORF">ALC56_11627</name>
</gene>
<feature type="transmembrane region" description="Helical" evidence="6">
    <location>
        <begin position="370"/>
        <end position="386"/>
    </location>
</feature>
<feature type="transmembrane region" description="Helical" evidence="6">
    <location>
        <begin position="35"/>
        <end position="55"/>
    </location>
</feature>
<evidence type="ECO:0000256" key="3">
    <source>
        <dbReference type="ARBA" id="ARBA00022692"/>
    </source>
</evidence>
<proteinExistence type="inferred from homology"/>
<sequence length="564" mass="66097">MVDTIQNAFRPLVLVAFILGLGNFRYPLSYWRFRLSIFYIIMVWSFYAFAFHVMIQKFSPRSIFNNSLIFISISTNILVTIISVTITSCKHQKIHMCIKKLSLVDDTLEKLGIPKKYHTIKKLIKLILIIYFTMILILFAVDFIWNIERHNNIKAVIIALIVAYPFHINTIADIIIACFLRHLHSELCRISHEMNDLFGIQFTLQMIAYFIILVTTFYVHYHMILCLTHIHATDLAALKLILSNDMWCMVFVTKFISLNCICESVCAKMQETKALIHKLTDLKHFTEMREEIYQFLLQMSLRPLELRGMDMFQFGYKFINKFFIWVLSVIVFILQMDTSPMSQLLKFNGINETLHETARVTIMMNSIEKALSPVFLITFLLGLGILKYPSDQLYRLNLFYIFTVWGVYTYALYYTIDQFSIIVFNNLMHFFGVIVNLLVALISIIIAICKHEAQKTKEIIHKLTNCNSFAEVREEIYQFGLQTSLQPLKFNGLGLFYFGYDFIRKVNLAQKTKEVIYKLTNLNSFAEVREEIYQFGLQTSLQPLKFNGLGLFYFGYDFIRKVNL</sequence>
<comment type="similarity">
    <text evidence="6">Belongs to the insect chemoreceptor superfamily. Gustatory receptor (GR) family.</text>
</comment>
<feature type="transmembrane region" description="Helical" evidence="6">
    <location>
        <begin position="318"/>
        <end position="336"/>
    </location>
</feature>
<dbReference type="EMBL" id="KQ981866">
    <property type="protein sequence ID" value="KYN34127.1"/>
    <property type="molecule type" value="Genomic_DNA"/>
</dbReference>
<dbReference type="AlphaFoldDB" id="A0A195F1S9"/>
<dbReference type="Pfam" id="PF08395">
    <property type="entry name" value="7tm_7"/>
    <property type="match status" value="2"/>
</dbReference>
<keyword evidence="3 6" id="KW-0812">Transmembrane</keyword>
<evidence type="ECO:0000313" key="7">
    <source>
        <dbReference type="EMBL" id="KYN34127.1"/>
    </source>
</evidence>
<keyword evidence="6" id="KW-0807">Transducer</keyword>
<dbReference type="GO" id="GO:0007165">
    <property type="term" value="P:signal transduction"/>
    <property type="evidence" value="ECO:0007669"/>
    <property type="project" value="UniProtKB-KW"/>
</dbReference>
<evidence type="ECO:0000256" key="5">
    <source>
        <dbReference type="ARBA" id="ARBA00023136"/>
    </source>
</evidence>
<feature type="transmembrane region" description="Helical" evidence="6">
    <location>
        <begin position="428"/>
        <end position="449"/>
    </location>
</feature>
<feature type="transmembrane region" description="Helical" evidence="6">
    <location>
        <begin position="12"/>
        <end position="28"/>
    </location>
</feature>
<comment type="function">
    <text evidence="6">Gustatory receptor which mediates acceptance or avoidance behavior, depending on its substrates.</text>
</comment>
<keyword evidence="4 6" id="KW-1133">Transmembrane helix</keyword>